<dbReference type="RefSeq" id="WP_406580694.1">
    <property type="nucleotide sequence ID" value="NZ_JBJHQH010000007.1"/>
</dbReference>
<reference evidence="1 2" key="1">
    <citation type="submission" date="2024-11" db="EMBL/GenBank/DDBJ databases">
        <authorList>
            <person name="Lucas J.A."/>
        </authorList>
    </citation>
    <scope>NUCLEOTIDE SEQUENCE [LARGE SCALE GENOMIC DNA]</scope>
    <source>
        <strain evidence="1 2">Z 5.4</strain>
    </source>
</reference>
<comment type="caution">
    <text evidence="1">The sequence shown here is derived from an EMBL/GenBank/DDBJ whole genome shotgun (WGS) entry which is preliminary data.</text>
</comment>
<organism evidence="1 2">
    <name type="scientific">Bacillus salipaludis</name>
    <dbReference type="NCBI Taxonomy" id="2547811"/>
    <lineage>
        <taxon>Bacteria</taxon>
        <taxon>Bacillati</taxon>
        <taxon>Bacillota</taxon>
        <taxon>Bacilli</taxon>
        <taxon>Bacillales</taxon>
        <taxon>Bacillaceae</taxon>
        <taxon>Bacillus</taxon>
    </lineage>
</organism>
<dbReference type="EMBL" id="JBJHQH010000007">
    <property type="protein sequence ID" value="MFK9092083.1"/>
    <property type="molecule type" value="Genomic_DNA"/>
</dbReference>
<gene>
    <name evidence="1" type="ORF">ACJEBI_11395</name>
</gene>
<accession>A0ABW8RF43</accession>
<evidence type="ECO:0000313" key="1">
    <source>
        <dbReference type="EMBL" id="MFK9092083.1"/>
    </source>
</evidence>
<protein>
    <submittedName>
        <fullName evidence="1">Uncharacterized protein</fullName>
    </submittedName>
</protein>
<evidence type="ECO:0000313" key="2">
    <source>
        <dbReference type="Proteomes" id="UP001623041"/>
    </source>
</evidence>
<proteinExistence type="predicted"/>
<dbReference type="Proteomes" id="UP001623041">
    <property type="component" value="Unassembled WGS sequence"/>
</dbReference>
<name>A0ABW8RF43_9BACI</name>
<sequence>MNKYNVFLNEIFCDDKVFKTGNELNNMLQERFGINTSNARKVVSRACSAGVIASSKPVTFGNGQYVYFRNNSSLNTNVIKEITRKNRPPVYHLLTLLESNDGIISYYEGLKITASPLKKEKEKSNTLNEIIEMLESLKIVEIAKDKGIIYIILSNRKDHAINLMKKHRNNMIIDCMLIPDINNWLVKHNIIDNRNVVYRNKNLLSKGAEHNNNVWDAYAYTNTTGYNTVLESSTERDSKKTLVVLDVVVFRNYTSSDVQGFLRRVQAVRSSAKTERKVLPIVVYKEITAHAYSQIKSLGFIMLNLGSIYGTNIYPIIQSVSNIRESMLHEFTGDIVDNVNFAMSTIESSGQNENLGNMKGDLFEALMYPAIKRMHPDSSIEQGRVLKRKNPDGTIRNYEYDIIVRDYNAREIIVYEFKGRNSDIEIPLKPFDKPNTVKWFFGTTLVFAREELQKGVQNPLPVKGCYITTAKFSEESLEFLNKINTHQKQKPNSFDVYYDGGKLIELLTNNKLDHIISVLKKYFIKQDYNREKELNDEDVFGYEAPITKLESIDDLDEYLF</sequence>
<keyword evidence="2" id="KW-1185">Reference proteome</keyword>